<proteinExistence type="predicted"/>
<feature type="region of interest" description="Disordered" evidence="1">
    <location>
        <begin position="48"/>
        <end position="91"/>
    </location>
</feature>
<name>A0A8S5LV06_9VIRU</name>
<feature type="compositionally biased region" description="Polar residues" evidence="1">
    <location>
        <begin position="49"/>
        <end position="59"/>
    </location>
</feature>
<evidence type="ECO:0000313" key="2">
    <source>
        <dbReference type="EMBL" id="DAD73651.1"/>
    </source>
</evidence>
<dbReference type="EMBL" id="BK014741">
    <property type="protein sequence ID" value="DAD73651.1"/>
    <property type="molecule type" value="Genomic_DNA"/>
</dbReference>
<protein>
    <submittedName>
        <fullName evidence="2">Uncharacterized protein</fullName>
    </submittedName>
</protein>
<reference evidence="2" key="1">
    <citation type="journal article" date="2021" name="Proc. Natl. Acad. Sci. U.S.A.">
        <title>A Catalog of Tens of Thousands of Viruses from Human Metagenomes Reveals Hidden Associations with Chronic Diseases.</title>
        <authorList>
            <person name="Tisza M.J."/>
            <person name="Buck C.B."/>
        </authorList>
    </citation>
    <scope>NUCLEOTIDE SEQUENCE</scope>
    <source>
        <strain evidence="2">Cthzn51</strain>
    </source>
</reference>
<organism evidence="2">
    <name type="scientific">Tectiviridae sp. cthzn51</name>
    <dbReference type="NCBI Taxonomy" id="2826821"/>
    <lineage>
        <taxon>Viruses</taxon>
        <taxon>Varidnaviria</taxon>
        <taxon>Bamfordvirae</taxon>
        <taxon>Preplasmiviricota</taxon>
        <taxon>Prepoliviricotina</taxon>
        <taxon>Tectiliviricetes</taxon>
        <taxon>Kalamavirales</taxon>
        <taxon>Tectiviridae</taxon>
    </lineage>
</organism>
<accession>A0A8S5LV06</accession>
<evidence type="ECO:0000256" key="1">
    <source>
        <dbReference type="SAM" id="MobiDB-lite"/>
    </source>
</evidence>
<feature type="compositionally biased region" description="Basic and acidic residues" evidence="1">
    <location>
        <begin position="81"/>
        <end position="91"/>
    </location>
</feature>
<sequence length="91" mass="10024">MGSTLTLTIIIIGVWLFVVKGVDFSAKNNTDHTDKNPEKIEEIEKNLPNYVTGNSSTTGGLPYGAALQNPKKENNTTQDQAYRENRGANRN</sequence>